<evidence type="ECO:0000256" key="5">
    <source>
        <dbReference type="ARBA" id="ARBA00022803"/>
    </source>
</evidence>
<accession>A0A1C7N8L9</accession>
<evidence type="ECO:0000256" key="7">
    <source>
        <dbReference type="PROSITE-ProRule" id="PRU00339"/>
    </source>
</evidence>
<keyword evidence="1" id="KW-0132">Cell division</keyword>
<evidence type="ECO:0000313" key="10">
    <source>
        <dbReference type="Proteomes" id="UP000093000"/>
    </source>
</evidence>
<dbReference type="Proteomes" id="UP000093000">
    <property type="component" value="Unassembled WGS sequence"/>
</dbReference>
<name>A0A1C7N8L9_9FUNG</name>
<dbReference type="GO" id="GO:0005680">
    <property type="term" value="C:anaphase-promoting complex"/>
    <property type="evidence" value="ECO:0007669"/>
    <property type="project" value="TreeGrafter"/>
</dbReference>
<dbReference type="Pfam" id="PF13181">
    <property type="entry name" value="TPR_8"/>
    <property type="match status" value="1"/>
</dbReference>
<organism evidence="9 10">
    <name type="scientific">Choanephora cucurbitarum</name>
    <dbReference type="NCBI Taxonomy" id="101091"/>
    <lineage>
        <taxon>Eukaryota</taxon>
        <taxon>Fungi</taxon>
        <taxon>Fungi incertae sedis</taxon>
        <taxon>Mucoromycota</taxon>
        <taxon>Mucoromycotina</taxon>
        <taxon>Mucoromycetes</taxon>
        <taxon>Mucorales</taxon>
        <taxon>Mucorineae</taxon>
        <taxon>Choanephoraceae</taxon>
        <taxon>Choanephoroideae</taxon>
        <taxon>Choanephora</taxon>
    </lineage>
</organism>
<dbReference type="Pfam" id="PF12895">
    <property type="entry name" value="ANAPC3"/>
    <property type="match status" value="1"/>
</dbReference>
<evidence type="ECO:0000256" key="3">
    <source>
        <dbReference type="ARBA" id="ARBA00022776"/>
    </source>
</evidence>
<feature type="repeat" description="TPR" evidence="7">
    <location>
        <begin position="608"/>
        <end position="641"/>
    </location>
</feature>
<reference evidence="9 10" key="1">
    <citation type="submission" date="2016-03" db="EMBL/GenBank/DDBJ databases">
        <title>Choanephora cucurbitarum.</title>
        <authorList>
            <person name="Min B."/>
            <person name="Park H."/>
            <person name="Park J.-H."/>
            <person name="Shin H.-D."/>
            <person name="Choi I.-G."/>
        </authorList>
    </citation>
    <scope>NUCLEOTIDE SEQUENCE [LARGE SCALE GENOMIC DNA]</scope>
    <source>
        <strain evidence="9 10">KUS-F28377</strain>
    </source>
</reference>
<gene>
    <name evidence="9" type="primary">cut9</name>
    <name evidence="9" type="ORF">A0J61_06505</name>
</gene>
<dbReference type="PANTHER" id="PTHR12558">
    <property type="entry name" value="CELL DIVISION CYCLE 16,23,27"/>
    <property type="match status" value="1"/>
</dbReference>
<dbReference type="GO" id="GO:0045842">
    <property type="term" value="P:positive regulation of mitotic metaphase/anaphase transition"/>
    <property type="evidence" value="ECO:0007669"/>
    <property type="project" value="TreeGrafter"/>
</dbReference>
<dbReference type="STRING" id="101091.A0A1C7N8L9"/>
<comment type="caution">
    <text evidence="9">The sequence shown here is derived from an EMBL/GenBank/DDBJ whole genome shotgun (WGS) entry which is preliminary data.</text>
</comment>
<keyword evidence="2" id="KW-0677">Repeat</keyword>
<dbReference type="SMART" id="SM00028">
    <property type="entry name" value="TPR"/>
    <property type="match status" value="7"/>
</dbReference>
<evidence type="ECO:0000256" key="4">
    <source>
        <dbReference type="ARBA" id="ARBA00022786"/>
    </source>
</evidence>
<dbReference type="GO" id="GO:0031145">
    <property type="term" value="P:anaphase-promoting complex-dependent catabolic process"/>
    <property type="evidence" value="ECO:0007669"/>
    <property type="project" value="TreeGrafter"/>
</dbReference>
<dbReference type="InterPro" id="IPR011990">
    <property type="entry name" value="TPR-like_helical_dom_sf"/>
</dbReference>
<dbReference type="SUPFAM" id="SSF48452">
    <property type="entry name" value="TPR-like"/>
    <property type="match status" value="2"/>
</dbReference>
<dbReference type="GO" id="GO:0016567">
    <property type="term" value="P:protein ubiquitination"/>
    <property type="evidence" value="ECO:0007669"/>
    <property type="project" value="TreeGrafter"/>
</dbReference>
<keyword evidence="10" id="KW-1185">Reference proteome</keyword>
<dbReference type="OrthoDB" id="10006270at2759"/>
<evidence type="ECO:0000313" key="9">
    <source>
        <dbReference type="EMBL" id="OBZ85443.1"/>
    </source>
</evidence>
<dbReference type="InParanoid" id="A0A1C7N8L9"/>
<evidence type="ECO:0000256" key="1">
    <source>
        <dbReference type="ARBA" id="ARBA00022618"/>
    </source>
</evidence>
<dbReference type="Pfam" id="PF13432">
    <property type="entry name" value="TPR_16"/>
    <property type="match status" value="1"/>
</dbReference>
<keyword evidence="6" id="KW-0131">Cell cycle</keyword>
<keyword evidence="4" id="KW-0833">Ubl conjugation pathway</keyword>
<keyword evidence="3" id="KW-0498">Mitosis</keyword>
<evidence type="ECO:0000256" key="8">
    <source>
        <dbReference type="SAM" id="MobiDB-lite"/>
    </source>
</evidence>
<evidence type="ECO:0000256" key="2">
    <source>
        <dbReference type="ARBA" id="ARBA00022737"/>
    </source>
</evidence>
<dbReference type="AlphaFoldDB" id="A0A1C7N8L9"/>
<proteinExistence type="predicted"/>
<dbReference type="Gene3D" id="1.25.40.10">
    <property type="entry name" value="Tetratricopeptide repeat domain"/>
    <property type="match status" value="1"/>
</dbReference>
<feature type="repeat" description="TPR" evidence="7">
    <location>
        <begin position="420"/>
        <end position="453"/>
    </location>
</feature>
<dbReference type="EMBL" id="LUGH01000395">
    <property type="protein sequence ID" value="OBZ85443.1"/>
    <property type="molecule type" value="Genomic_DNA"/>
</dbReference>
<dbReference type="PANTHER" id="PTHR12558:SF9">
    <property type="entry name" value="CELL DIVISION CYCLE PROTEIN 16 HOMOLOG"/>
    <property type="match status" value="1"/>
</dbReference>
<feature type="region of interest" description="Disordered" evidence="8">
    <location>
        <begin position="1"/>
        <end position="23"/>
    </location>
</feature>
<dbReference type="InterPro" id="IPR019734">
    <property type="entry name" value="TPR_rpt"/>
</dbReference>
<dbReference type="GO" id="GO:0005737">
    <property type="term" value="C:cytoplasm"/>
    <property type="evidence" value="ECO:0007669"/>
    <property type="project" value="TreeGrafter"/>
</dbReference>
<dbReference type="GO" id="GO:0051301">
    <property type="term" value="P:cell division"/>
    <property type="evidence" value="ECO:0007669"/>
    <property type="project" value="UniProtKB-KW"/>
</dbReference>
<protein>
    <submittedName>
        <fullName evidence="9">Anaphase-promoting complex subunit cut9</fullName>
    </submittedName>
</protein>
<dbReference type="FunCoup" id="A0A1C7N8L9">
    <property type="interactions" value="986"/>
</dbReference>
<dbReference type="PROSITE" id="PS50005">
    <property type="entry name" value="TPR"/>
    <property type="match status" value="2"/>
</dbReference>
<evidence type="ECO:0000256" key="6">
    <source>
        <dbReference type="ARBA" id="ARBA00023306"/>
    </source>
</evidence>
<sequence length="727" mass="83868">MNHRNRASPPPRARNTPLRSDNNFERTLRSPVRLISEFEDISPSTFHTRHSRLAAKNPSPFYDRTDDHRLFSSSAQYIPDHISIASIDSDHLISTIEEIPRRLYNPESSDRLATREDRFRLLRQDALTNFLPGTSSFIGEKLVASTKGLEDIYDIAVSFFQQQQYERALEILNKKETLSKSVRCRYLAALCSLSLGKGRDALDYLGHNNPFSLKGNVFQDDTAEGCLKLESIMCYARGRAHLLLKNVTDARDCFKEALMVDVKCYDALKYLVKYNLMDEKSGVYLSVLPITSIEFFSDISTELEFVMTLPYEEHCGQDADFFRYLYGLKLKKTDTLNERRLGSDEKDISESLDVQLNTAQSLFSESRYEECLKICESIKAQDAFFVESISLHVNCLYELGMKNELYLYAQELVDRLNEEAVSWHAVGLYHLHAKKSEEARKYFYQALSIDPYFQEAWLGYGHSFSIDRYHDQAIDAYLTCSKLIPGSHLPLMNIAMEYMEQQKMQLALNYFNLSLQICKRDPYLYNEVGVYYYKQQEYVSFSYVDYIKAHENLHKALLLAKERRYQNNDLFEKIWCNLGHVYRHPPKQDNERALQCFRNVLLQNPQNSDARGAIGMIYHLQGNIARAISEYQQALACSDANILINELLEEALAIHSFDDQTGALKDGAFDISQIANIISDSRDEIEKELCWDEDKKKAGQSSPLYTDPIITMEDDLILDEGDFGYTL</sequence>
<keyword evidence="5 7" id="KW-0802">TPR repeat</keyword>